<accession>A0A8J2HDU6</accession>
<evidence type="ECO:0000256" key="2">
    <source>
        <dbReference type="PROSITE-ProRule" id="PRU00708"/>
    </source>
</evidence>
<dbReference type="PANTHER" id="PTHR47447">
    <property type="entry name" value="OS03G0856100 PROTEIN"/>
    <property type="match status" value="1"/>
</dbReference>
<keyword evidence="4" id="KW-1185">Reference proteome</keyword>
<reference evidence="3" key="1">
    <citation type="submission" date="2021-04" db="EMBL/GenBank/DDBJ databases">
        <authorList>
            <person name="Chebbi M.A.C M."/>
        </authorList>
    </citation>
    <scope>NUCLEOTIDE SEQUENCE</scope>
</reference>
<protein>
    <submittedName>
        <fullName evidence="3">Mitochondrial (Homo sapiens)</fullName>
    </submittedName>
</protein>
<name>A0A8J2HDU6_COTCN</name>
<sequence length="615" mass="70437">MFSARLKLLSCGIRASNYYTLKWHKQLAKNSLVHNTCDSKLSIKSMSYGTCYKNCRFYSTEPERLIEPKNPDVFGEIGGNQYEEVELDEDEREVEEFDKHESKLPRRLKLSPGQYANLIKEHITRGDLDEALKVLDLVKSNRDKPTTFMYNLLIRAFAVQGNLKKAWNLYNSMKKRDLKLTGATYTSILNACSNSRYSAMALETLEKLREEFLLKNIVLNETHYNAMVKAYGFHNRMLEAFQLVDEMIDKRIPVGEATFNSLLFACNSDKEAGLKHALVVWQMMQKRKIKPTLLTYNLLLRGIRETNLGDLKINDKFVEYLDDCRVLLKDDGPGDLLASPPTVASLVINSMHLLEAPEGQVGGKKKKEFGSSDRATALVKPKEVNDICLNEIHKKNKLILFGGYEGFIERMERDNVIPDVKAMTILMEIVPNSEAIEKNLISLAKRKKIELDIDFFNMLIKKRNRRGAFGDAKAVLDEIQLRGLTPNIITWGVLALGCHTRNDAMALLDGMELSGHELNAVIAGTLIANATMTNHFVYILDIMNMLSKKRIKPSPELYDILDKFQQKISKIVLKKVKSKHSDDSRYKTLYSKFNLRYTNLQEQFGRVKHDMRTKR</sequence>
<dbReference type="Gene3D" id="1.25.40.10">
    <property type="entry name" value="Tetratricopeptide repeat domain"/>
    <property type="match status" value="3"/>
</dbReference>
<feature type="repeat" description="PPR" evidence="2">
    <location>
        <begin position="146"/>
        <end position="180"/>
    </location>
</feature>
<evidence type="ECO:0000313" key="4">
    <source>
        <dbReference type="Proteomes" id="UP000786811"/>
    </source>
</evidence>
<dbReference type="Pfam" id="PF13041">
    <property type="entry name" value="PPR_2"/>
    <property type="match status" value="2"/>
</dbReference>
<dbReference type="InterPro" id="IPR002885">
    <property type="entry name" value="PPR_rpt"/>
</dbReference>
<evidence type="ECO:0000256" key="1">
    <source>
        <dbReference type="ARBA" id="ARBA00022737"/>
    </source>
</evidence>
<dbReference type="PANTHER" id="PTHR47447:SF17">
    <property type="entry name" value="OS12G0638900 PROTEIN"/>
    <property type="match status" value="1"/>
</dbReference>
<dbReference type="AlphaFoldDB" id="A0A8J2HDU6"/>
<gene>
    <name evidence="3" type="ORF">HICCMSTLAB_LOCUS8098</name>
</gene>
<proteinExistence type="predicted"/>
<dbReference type="OrthoDB" id="185373at2759"/>
<comment type="caution">
    <text evidence="3">The sequence shown here is derived from an EMBL/GenBank/DDBJ whole genome shotgun (WGS) entry which is preliminary data.</text>
</comment>
<evidence type="ECO:0000313" key="3">
    <source>
        <dbReference type="EMBL" id="CAG5096215.1"/>
    </source>
</evidence>
<keyword evidence="1" id="KW-0677">Repeat</keyword>
<dbReference type="Pfam" id="PF13812">
    <property type="entry name" value="PPR_3"/>
    <property type="match status" value="1"/>
</dbReference>
<dbReference type="PROSITE" id="PS51375">
    <property type="entry name" value="PPR"/>
    <property type="match status" value="2"/>
</dbReference>
<organism evidence="3 4">
    <name type="scientific">Cotesia congregata</name>
    <name type="common">Parasitoid wasp</name>
    <name type="synonym">Apanteles congregatus</name>
    <dbReference type="NCBI Taxonomy" id="51543"/>
    <lineage>
        <taxon>Eukaryota</taxon>
        <taxon>Metazoa</taxon>
        <taxon>Ecdysozoa</taxon>
        <taxon>Arthropoda</taxon>
        <taxon>Hexapoda</taxon>
        <taxon>Insecta</taxon>
        <taxon>Pterygota</taxon>
        <taxon>Neoptera</taxon>
        <taxon>Endopterygota</taxon>
        <taxon>Hymenoptera</taxon>
        <taxon>Apocrita</taxon>
        <taxon>Ichneumonoidea</taxon>
        <taxon>Braconidae</taxon>
        <taxon>Microgastrinae</taxon>
        <taxon>Cotesia</taxon>
    </lineage>
</organism>
<dbReference type="NCBIfam" id="TIGR00756">
    <property type="entry name" value="PPR"/>
    <property type="match status" value="2"/>
</dbReference>
<dbReference type="InterPro" id="IPR011990">
    <property type="entry name" value="TPR-like_helical_dom_sf"/>
</dbReference>
<feature type="repeat" description="PPR" evidence="2">
    <location>
        <begin position="220"/>
        <end position="254"/>
    </location>
</feature>
<dbReference type="Proteomes" id="UP000786811">
    <property type="component" value="Unassembled WGS sequence"/>
</dbReference>
<dbReference type="EMBL" id="CAJNRD030001121">
    <property type="protein sequence ID" value="CAG5096215.1"/>
    <property type="molecule type" value="Genomic_DNA"/>
</dbReference>